<dbReference type="EMBL" id="OAOQ01000005">
    <property type="protein sequence ID" value="SNX70112.1"/>
    <property type="molecule type" value="Genomic_DNA"/>
</dbReference>
<dbReference type="AlphaFoldDB" id="A0A285CRE4"/>
<accession>A0A285CRE4</accession>
<feature type="region of interest" description="Disordered" evidence="1">
    <location>
        <begin position="105"/>
        <end position="127"/>
    </location>
</feature>
<feature type="chain" id="PRO_5012763832" description="DUF2946 domain-containing protein" evidence="2">
    <location>
        <begin position="29"/>
        <end position="127"/>
    </location>
</feature>
<dbReference type="Proteomes" id="UP000219467">
    <property type="component" value="Unassembled WGS sequence"/>
</dbReference>
<organism evidence="3 4">
    <name type="scientific">Cereibacter ovatus</name>
    <dbReference type="NCBI Taxonomy" id="439529"/>
    <lineage>
        <taxon>Bacteria</taxon>
        <taxon>Pseudomonadati</taxon>
        <taxon>Pseudomonadota</taxon>
        <taxon>Alphaproteobacteria</taxon>
        <taxon>Rhodobacterales</taxon>
        <taxon>Paracoccaceae</taxon>
        <taxon>Cereibacter</taxon>
    </lineage>
</organism>
<name>A0A285CRE4_9RHOB</name>
<keyword evidence="4" id="KW-1185">Reference proteome</keyword>
<evidence type="ECO:0000313" key="4">
    <source>
        <dbReference type="Proteomes" id="UP000219467"/>
    </source>
</evidence>
<feature type="signal peptide" evidence="2">
    <location>
        <begin position="1"/>
        <end position="28"/>
    </location>
</feature>
<dbReference type="RefSeq" id="WP_097030116.1">
    <property type="nucleotide sequence ID" value="NZ_OAOQ01000005.1"/>
</dbReference>
<evidence type="ECO:0008006" key="5">
    <source>
        <dbReference type="Google" id="ProtNLM"/>
    </source>
</evidence>
<sequence>MKCRLPHLCLCLTLAFALAAMLASTASAGLRMAAMGPLTEMVICDHKDGASTILIDRAGQPVSPKRDCCDGPCAVCLGAVTAALLPTAAPLGLAAGGASRCLSAPQSVVAPRPEAVNRARGPPSGKV</sequence>
<reference evidence="4" key="1">
    <citation type="submission" date="2017-08" db="EMBL/GenBank/DDBJ databases">
        <authorList>
            <person name="Varghese N."/>
            <person name="Submissions S."/>
        </authorList>
    </citation>
    <scope>NUCLEOTIDE SEQUENCE [LARGE SCALE GENOMIC DNA]</scope>
    <source>
        <strain evidence="4">JA234</strain>
    </source>
</reference>
<protein>
    <recommendedName>
        <fullName evidence="5">DUF2946 domain-containing protein</fullName>
    </recommendedName>
</protein>
<evidence type="ECO:0000256" key="1">
    <source>
        <dbReference type="SAM" id="MobiDB-lite"/>
    </source>
</evidence>
<gene>
    <name evidence="3" type="ORF">SAMN05878503_10520</name>
</gene>
<dbReference type="OrthoDB" id="10006373at2"/>
<proteinExistence type="predicted"/>
<evidence type="ECO:0000313" key="3">
    <source>
        <dbReference type="EMBL" id="SNX70112.1"/>
    </source>
</evidence>
<keyword evidence="2" id="KW-0732">Signal</keyword>
<evidence type="ECO:0000256" key="2">
    <source>
        <dbReference type="SAM" id="SignalP"/>
    </source>
</evidence>